<dbReference type="Proteomes" id="UP000318307">
    <property type="component" value="Unassembled WGS sequence"/>
</dbReference>
<evidence type="ECO:0000313" key="1">
    <source>
        <dbReference type="EMBL" id="TWI77244.1"/>
    </source>
</evidence>
<sequence>MRQYVVDTLQPEDYRRLKKALDTRFGIPLVGGVYWAELPEALSTPIQSEHAACSPHVVALDLEETRLTCEFLVRTRKAMHCSCMGYASGEQRRWIMDMVDALLEDACVTA</sequence>
<gene>
    <name evidence="1" type="ORF">LZ24_00044</name>
</gene>
<dbReference type="RefSeq" id="WP_144681107.1">
    <property type="nucleotide sequence ID" value="NZ_VLLC01000001.1"/>
</dbReference>
<accession>A0A562S924</accession>
<dbReference type="OrthoDB" id="5459426at2"/>
<dbReference type="AlphaFoldDB" id="A0A562S924"/>
<comment type="caution">
    <text evidence="1">The sequence shown here is derived from an EMBL/GenBank/DDBJ whole genome shotgun (WGS) entry which is preliminary data.</text>
</comment>
<protein>
    <submittedName>
        <fullName evidence="1">Uncharacterized protein</fullName>
    </submittedName>
</protein>
<dbReference type="EMBL" id="VLLC01000001">
    <property type="protein sequence ID" value="TWI77244.1"/>
    <property type="molecule type" value="Genomic_DNA"/>
</dbReference>
<proteinExistence type="predicted"/>
<organism evidence="1 2">
    <name type="scientific">Desulfobotulus alkaliphilus</name>
    <dbReference type="NCBI Taxonomy" id="622671"/>
    <lineage>
        <taxon>Bacteria</taxon>
        <taxon>Pseudomonadati</taxon>
        <taxon>Thermodesulfobacteriota</taxon>
        <taxon>Desulfobacteria</taxon>
        <taxon>Desulfobacterales</taxon>
        <taxon>Desulfobacteraceae</taxon>
        <taxon>Desulfobotulus</taxon>
    </lineage>
</organism>
<name>A0A562S924_9BACT</name>
<keyword evidence="2" id="KW-1185">Reference proteome</keyword>
<evidence type="ECO:0000313" key="2">
    <source>
        <dbReference type="Proteomes" id="UP000318307"/>
    </source>
</evidence>
<reference evidence="1 2" key="1">
    <citation type="submission" date="2019-07" db="EMBL/GenBank/DDBJ databases">
        <title>Genome sequencing of 100 strains of the haloalkaliphilic chemolithoautotrophic sulfur-oxidizing bacterium Thioalkalivibrio.</title>
        <authorList>
            <person name="Muyzer G."/>
        </authorList>
    </citation>
    <scope>NUCLEOTIDE SEQUENCE [LARGE SCALE GENOMIC DNA]</scope>
    <source>
        <strain evidence="1 2">ASO4-4</strain>
    </source>
</reference>